<name>A0A7D5GY67_9PSED</name>
<dbReference type="SUPFAM" id="SSF51197">
    <property type="entry name" value="Clavaminate synthase-like"/>
    <property type="match status" value="1"/>
</dbReference>
<evidence type="ECO:0000256" key="6">
    <source>
        <dbReference type="ARBA" id="ARBA00023194"/>
    </source>
</evidence>
<dbReference type="PIRSF" id="PIRSF019543">
    <property type="entry name" value="Clavaminate_syn"/>
    <property type="match status" value="1"/>
</dbReference>
<keyword evidence="6" id="KW-0045">Antibiotic biosynthesis</keyword>
<feature type="domain" description="TauD/TfdA-like" evidence="8">
    <location>
        <begin position="78"/>
        <end position="272"/>
    </location>
</feature>
<evidence type="ECO:0000256" key="2">
    <source>
        <dbReference type="ARBA" id="ARBA00008425"/>
    </source>
</evidence>
<organism evidence="9 10">
    <name type="scientific">Pseudomonas eucalypticola</name>
    <dbReference type="NCBI Taxonomy" id="2599595"/>
    <lineage>
        <taxon>Bacteria</taxon>
        <taxon>Pseudomonadati</taxon>
        <taxon>Pseudomonadota</taxon>
        <taxon>Gammaproteobacteria</taxon>
        <taxon>Pseudomonadales</taxon>
        <taxon>Pseudomonadaceae</taxon>
        <taxon>Pseudomonas</taxon>
    </lineage>
</organism>
<keyword evidence="9" id="KW-0223">Dioxygenase</keyword>
<accession>A0A7D5GY67</accession>
<reference evidence="9 10" key="1">
    <citation type="submission" date="2020-06" db="EMBL/GenBank/DDBJ databases">
        <title>Pseudomonas eucalypticola sp. nov., an endophyte of Eucalyptus dunnii leaves with biocontrol ability of eucalyptus leaf blight.</title>
        <authorList>
            <person name="Liu Y."/>
            <person name="Song Z."/>
            <person name="Zeng H."/>
            <person name="Lu M."/>
            <person name="Wang X."/>
            <person name="Lian X."/>
            <person name="Zhang Q."/>
        </authorList>
    </citation>
    <scope>NUCLEOTIDE SEQUENCE [LARGE SCALE GENOMIC DNA]</scope>
    <source>
        <strain evidence="9 10">NP-1</strain>
    </source>
</reference>
<comment type="similarity">
    <text evidence="2">Belongs to the clavaminate synthase family.</text>
</comment>
<evidence type="ECO:0000259" key="8">
    <source>
        <dbReference type="Pfam" id="PF02668"/>
    </source>
</evidence>
<dbReference type="Gene3D" id="3.60.130.10">
    <property type="entry name" value="Clavaminate synthase-like"/>
    <property type="match status" value="1"/>
</dbReference>
<keyword evidence="3 7" id="KW-0479">Metal-binding</keyword>
<dbReference type="InterPro" id="IPR014503">
    <property type="entry name" value="Clavaminate_syn-like"/>
</dbReference>
<evidence type="ECO:0000256" key="3">
    <source>
        <dbReference type="ARBA" id="ARBA00022723"/>
    </source>
</evidence>
<feature type="binding site" evidence="7">
    <location>
        <position position="120"/>
    </location>
    <ligand>
        <name>Fe cation</name>
        <dbReference type="ChEBI" id="CHEBI:24875"/>
    </ligand>
</feature>
<dbReference type="InterPro" id="IPR050411">
    <property type="entry name" value="AlphaKG_dependent_hydroxylases"/>
</dbReference>
<evidence type="ECO:0000256" key="7">
    <source>
        <dbReference type="PIRSR" id="PIRSR019543-2"/>
    </source>
</evidence>
<evidence type="ECO:0000256" key="5">
    <source>
        <dbReference type="ARBA" id="ARBA00023004"/>
    </source>
</evidence>
<keyword evidence="4" id="KW-0560">Oxidoreductase</keyword>
<keyword evidence="5 7" id="KW-0408">Iron</keyword>
<evidence type="ECO:0000313" key="9">
    <source>
        <dbReference type="EMBL" id="QKZ02267.1"/>
    </source>
</evidence>
<feature type="binding site" evidence="7">
    <location>
        <position position="118"/>
    </location>
    <ligand>
        <name>Fe cation</name>
        <dbReference type="ChEBI" id="CHEBI:24875"/>
    </ligand>
</feature>
<dbReference type="GO" id="GO:0005506">
    <property type="term" value="F:iron ion binding"/>
    <property type="evidence" value="ECO:0007669"/>
    <property type="project" value="InterPro"/>
</dbReference>
<dbReference type="GO" id="GO:0016706">
    <property type="term" value="F:2-oxoglutarate-dependent dioxygenase activity"/>
    <property type="evidence" value="ECO:0007669"/>
    <property type="project" value="UniProtKB-ARBA"/>
</dbReference>
<dbReference type="EMBL" id="CP056030">
    <property type="protein sequence ID" value="QKZ02267.1"/>
    <property type="molecule type" value="Genomic_DNA"/>
</dbReference>
<gene>
    <name evidence="9" type="ORF">HWQ56_00030</name>
</gene>
<dbReference type="InterPro" id="IPR042098">
    <property type="entry name" value="TauD-like_sf"/>
</dbReference>
<dbReference type="AlphaFoldDB" id="A0A7D5GY67"/>
<dbReference type="Pfam" id="PF02668">
    <property type="entry name" value="TauD"/>
    <property type="match status" value="1"/>
</dbReference>
<dbReference type="KEGG" id="pez:HWQ56_00030"/>
<dbReference type="InterPro" id="IPR003819">
    <property type="entry name" value="TauD/TfdA-like"/>
</dbReference>
<keyword evidence="10" id="KW-1185">Reference proteome</keyword>
<dbReference type="PANTHER" id="PTHR10696">
    <property type="entry name" value="GAMMA-BUTYROBETAINE HYDROXYLASE-RELATED"/>
    <property type="match status" value="1"/>
</dbReference>
<dbReference type="Proteomes" id="UP000509568">
    <property type="component" value="Chromosome"/>
</dbReference>
<evidence type="ECO:0000256" key="4">
    <source>
        <dbReference type="ARBA" id="ARBA00023002"/>
    </source>
</evidence>
<sequence length="298" mass="33140">MPNTNIDELLAASINSGGLSQEQIAQILHFKIFGNRSGFLHLQGLPIGHIPATPTSREALAKPDDASEMCLLQATALLGQAIGYPQESNGAIINNFFPHQAHSKAASSDSYDTELDLHTENAFHAVLPDYLLLLCLRQDPLGEAITYVTSIDAMLEHLSNDDVAYFFNQKYNFLSDYSATSKNCRLDINKHQSVLYGDPDSPYFRFDPQFMVAPAPEAQAMLNHLNNIAWAVKQPVKLSTGDLLVIDNRKTAHARSPFTALLDGSDRWIQRTFAITGQHYYTEMLGKNQRVYDLVAEL</sequence>
<dbReference type="GO" id="GO:0017000">
    <property type="term" value="P:antibiotic biosynthetic process"/>
    <property type="evidence" value="ECO:0007669"/>
    <property type="project" value="UniProtKB-KW"/>
</dbReference>
<dbReference type="RefSeq" id="WP_158153006.1">
    <property type="nucleotide sequence ID" value="NZ_CP056030.1"/>
</dbReference>
<proteinExistence type="inferred from homology"/>
<protein>
    <submittedName>
        <fullName evidence="9">TauD/TfdA family dioxygenase</fullName>
    </submittedName>
</protein>
<evidence type="ECO:0000313" key="10">
    <source>
        <dbReference type="Proteomes" id="UP000509568"/>
    </source>
</evidence>
<dbReference type="PANTHER" id="PTHR10696:SF56">
    <property type="entry name" value="TAUD_TFDA-LIKE DOMAIN-CONTAINING PROTEIN"/>
    <property type="match status" value="1"/>
</dbReference>
<comment type="cofactor">
    <cofactor evidence="1">
        <name>Fe(2+)</name>
        <dbReference type="ChEBI" id="CHEBI:29033"/>
    </cofactor>
</comment>
<evidence type="ECO:0000256" key="1">
    <source>
        <dbReference type="ARBA" id="ARBA00001954"/>
    </source>
</evidence>